<comment type="caution">
    <text evidence="7">The sequence shown here is derived from an EMBL/GenBank/DDBJ whole genome shotgun (WGS) entry which is preliminary data.</text>
</comment>
<keyword evidence="4" id="KW-0699">rRNA-binding</keyword>
<evidence type="ECO:0000256" key="4">
    <source>
        <dbReference type="HAMAP-Rule" id="MF_00075"/>
    </source>
</evidence>
<dbReference type="GO" id="GO:0005829">
    <property type="term" value="C:cytosol"/>
    <property type="evidence" value="ECO:0007669"/>
    <property type="project" value="TreeGrafter"/>
</dbReference>
<dbReference type="GO" id="GO:0019843">
    <property type="term" value="F:rRNA binding"/>
    <property type="evidence" value="ECO:0007669"/>
    <property type="project" value="UniProtKB-UniRule"/>
</dbReference>
<name>A0A2M6WJJ3_9BACT</name>
<evidence type="ECO:0000256" key="5">
    <source>
        <dbReference type="NCBIfam" id="TIGR00008"/>
    </source>
</evidence>
<dbReference type="EMBL" id="PFAY01000023">
    <property type="protein sequence ID" value="PIT92970.1"/>
    <property type="molecule type" value="Genomic_DNA"/>
</dbReference>
<dbReference type="Gene3D" id="2.40.50.140">
    <property type="entry name" value="Nucleic acid-binding proteins"/>
    <property type="match status" value="1"/>
</dbReference>
<dbReference type="AlphaFoldDB" id="A0A2M6WJJ3"/>
<feature type="domain" description="S1-like" evidence="6">
    <location>
        <begin position="1"/>
        <end position="72"/>
    </location>
</feature>
<dbReference type="PROSITE" id="PS50832">
    <property type="entry name" value="S1_IF1_TYPE"/>
    <property type="match status" value="1"/>
</dbReference>
<evidence type="ECO:0000256" key="3">
    <source>
        <dbReference type="ARBA" id="ARBA00022917"/>
    </source>
</evidence>
<comment type="function">
    <text evidence="4">One of the essential components for the initiation of protein synthesis. Stabilizes the binding of IF-2 and IF-3 on the 30S subunit to which N-formylmethionyl-tRNA(fMet) subsequently binds. Helps modulate mRNA selection, yielding the 30S pre-initiation complex (PIC). Upon addition of the 50S ribosomal subunit IF-1, IF-2 and IF-3 are released leaving the mature 70S translation initiation complex.</text>
</comment>
<organism evidence="7 8">
    <name type="scientific">Candidatus Harrisonbacteria bacterium CG10_big_fil_rev_8_21_14_0_10_38_8</name>
    <dbReference type="NCBI Taxonomy" id="1974582"/>
    <lineage>
        <taxon>Bacteria</taxon>
        <taxon>Candidatus Harrisoniibacteriota</taxon>
    </lineage>
</organism>
<keyword evidence="3 4" id="KW-0648">Protein biosynthesis</keyword>
<proteinExistence type="inferred from homology"/>
<reference evidence="8" key="1">
    <citation type="submission" date="2017-09" db="EMBL/GenBank/DDBJ databases">
        <title>Depth-based differentiation of microbial function through sediment-hosted aquifers and enrichment of novel symbionts in the deep terrestrial subsurface.</title>
        <authorList>
            <person name="Probst A.J."/>
            <person name="Ladd B."/>
            <person name="Jarett J.K."/>
            <person name="Geller-Mcgrath D.E."/>
            <person name="Sieber C.M.K."/>
            <person name="Emerson J.B."/>
            <person name="Anantharaman K."/>
            <person name="Thomas B.C."/>
            <person name="Malmstrom R."/>
            <person name="Stieglmeier M."/>
            <person name="Klingl A."/>
            <person name="Woyke T."/>
            <person name="Ryan C.M."/>
            <person name="Banfield J.F."/>
        </authorList>
    </citation>
    <scope>NUCLEOTIDE SEQUENCE [LARGE SCALE GENOMIC DNA]</scope>
</reference>
<gene>
    <name evidence="4 7" type="primary">infA</name>
    <name evidence="7" type="ORF">COU06_02475</name>
</gene>
<dbReference type="InterPro" id="IPR012340">
    <property type="entry name" value="NA-bd_OB-fold"/>
</dbReference>
<keyword evidence="4" id="KW-0694">RNA-binding</keyword>
<dbReference type="HAMAP" id="MF_00075">
    <property type="entry name" value="IF_1"/>
    <property type="match status" value="1"/>
</dbReference>
<sequence>MADTKNARQEEGTIEEALPNTMFRVRLDNDKLVLGHLSGKMRMHRIKVIPGDRVVIEFSPYDDEKGRITRRR</sequence>
<dbReference type="NCBIfam" id="TIGR00008">
    <property type="entry name" value="infA"/>
    <property type="match status" value="1"/>
</dbReference>
<dbReference type="GO" id="GO:0043022">
    <property type="term" value="F:ribosome binding"/>
    <property type="evidence" value="ECO:0007669"/>
    <property type="project" value="UniProtKB-UniRule"/>
</dbReference>
<keyword evidence="4" id="KW-0963">Cytoplasm</keyword>
<dbReference type="InterPro" id="IPR006196">
    <property type="entry name" value="RNA-binding_domain_S1_IF1"/>
</dbReference>
<dbReference type="FunFam" id="2.40.50.140:FF:000002">
    <property type="entry name" value="Translation initiation factor IF-1"/>
    <property type="match status" value="1"/>
</dbReference>
<keyword evidence="2 4" id="KW-0396">Initiation factor</keyword>
<dbReference type="InterPro" id="IPR004368">
    <property type="entry name" value="TIF_IF1"/>
</dbReference>
<dbReference type="GO" id="GO:0003743">
    <property type="term" value="F:translation initiation factor activity"/>
    <property type="evidence" value="ECO:0007669"/>
    <property type="project" value="UniProtKB-UniRule"/>
</dbReference>
<evidence type="ECO:0000256" key="2">
    <source>
        <dbReference type="ARBA" id="ARBA00022540"/>
    </source>
</evidence>
<evidence type="ECO:0000256" key="1">
    <source>
        <dbReference type="ARBA" id="ARBA00010939"/>
    </source>
</evidence>
<evidence type="ECO:0000259" key="6">
    <source>
        <dbReference type="PROSITE" id="PS50832"/>
    </source>
</evidence>
<comment type="similarity">
    <text evidence="1 4">Belongs to the IF-1 family.</text>
</comment>
<comment type="subcellular location">
    <subcellularLocation>
        <location evidence="4">Cytoplasm</location>
    </subcellularLocation>
</comment>
<dbReference type="SUPFAM" id="SSF50249">
    <property type="entry name" value="Nucleic acid-binding proteins"/>
    <property type="match status" value="1"/>
</dbReference>
<comment type="subunit">
    <text evidence="4">Component of the 30S ribosomal translation pre-initiation complex which assembles on the 30S ribosome in the order IF-2 and IF-3, IF-1 and N-formylmethionyl-tRNA(fMet); mRNA recruitment can occur at any time during PIC assembly.</text>
</comment>
<dbReference type="Proteomes" id="UP000229112">
    <property type="component" value="Unassembled WGS sequence"/>
</dbReference>
<dbReference type="PANTHER" id="PTHR33370">
    <property type="entry name" value="TRANSLATION INITIATION FACTOR IF-1, CHLOROPLASTIC"/>
    <property type="match status" value="1"/>
</dbReference>
<accession>A0A2M6WJJ3</accession>
<protein>
    <recommendedName>
        <fullName evidence="4 5">Translation initiation factor IF-1</fullName>
    </recommendedName>
</protein>
<dbReference type="PANTHER" id="PTHR33370:SF1">
    <property type="entry name" value="TRANSLATION INITIATION FACTOR IF-1, CHLOROPLASTIC"/>
    <property type="match status" value="1"/>
</dbReference>
<evidence type="ECO:0000313" key="7">
    <source>
        <dbReference type="EMBL" id="PIT92970.1"/>
    </source>
</evidence>
<evidence type="ECO:0000313" key="8">
    <source>
        <dbReference type="Proteomes" id="UP000229112"/>
    </source>
</evidence>
<dbReference type="Pfam" id="PF01176">
    <property type="entry name" value="eIF-1a"/>
    <property type="match status" value="1"/>
</dbReference>
<dbReference type="CDD" id="cd04451">
    <property type="entry name" value="S1_IF1"/>
    <property type="match status" value="1"/>
</dbReference>